<evidence type="ECO:0000313" key="2">
    <source>
        <dbReference type="Proteomes" id="UP000186914"/>
    </source>
</evidence>
<sequence length="111" mass="12534">MIVSIGVLTAITILCSIAMFEVYPPEVPREIQQEGCPILWPLIQSLREQSNGQFFEYDPTTISIEVLLKRILEIVSPLTEDTGGLVEILHPCEINRFPSIEPIHVVADDRF</sequence>
<gene>
    <name evidence="1" type="ORF">SAMN05421858_3395</name>
</gene>
<proteinExistence type="predicted"/>
<accession>A0A1N7D0Y1</accession>
<reference evidence="2" key="1">
    <citation type="submission" date="2017-01" db="EMBL/GenBank/DDBJ databases">
        <authorList>
            <person name="Varghese N."/>
            <person name="Submissions S."/>
        </authorList>
    </citation>
    <scope>NUCLEOTIDE SEQUENCE [LARGE SCALE GENOMIC DNA]</scope>
    <source>
        <strain evidence="2">CGMCC 1.7737</strain>
    </source>
</reference>
<name>A0A1N7D0Y1_9EURY</name>
<dbReference type="EMBL" id="FTNO01000003">
    <property type="protein sequence ID" value="SIR69492.1"/>
    <property type="molecule type" value="Genomic_DNA"/>
</dbReference>
<organism evidence="1 2">
    <name type="scientific">Haladaptatus litoreus</name>
    <dbReference type="NCBI Taxonomy" id="553468"/>
    <lineage>
        <taxon>Archaea</taxon>
        <taxon>Methanobacteriati</taxon>
        <taxon>Methanobacteriota</taxon>
        <taxon>Stenosarchaea group</taxon>
        <taxon>Halobacteria</taxon>
        <taxon>Halobacteriales</taxon>
        <taxon>Haladaptataceae</taxon>
        <taxon>Haladaptatus</taxon>
    </lineage>
</organism>
<protein>
    <submittedName>
        <fullName evidence="1">Uncharacterized protein</fullName>
    </submittedName>
</protein>
<evidence type="ECO:0000313" key="1">
    <source>
        <dbReference type="EMBL" id="SIR69492.1"/>
    </source>
</evidence>
<dbReference type="AlphaFoldDB" id="A0A1N7D0Y1"/>
<keyword evidence="2" id="KW-1185">Reference proteome</keyword>
<dbReference type="Proteomes" id="UP000186914">
    <property type="component" value="Unassembled WGS sequence"/>
</dbReference>